<name>A0ABT7CYA6_9BACT</name>
<accession>A0ABT7CYA6</accession>
<reference evidence="1 2" key="1">
    <citation type="submission" date="2023-05" db="EMBL/GenBank/DDBJ databases">
        <authorList>
            <person name="Zhang X."/>
        </authorList>
    </citation>
    <scope>NUCLEOTIDE SEQUENCE [LARGE SCALE GENOMIC DNA]</scope>
    <source>
        <strain evidence="1 2">DM2B3-1</strain>
    </source>
</reference>
<keyword evidence="2" id="KW-1185">Reference proteome</keyword>
<dbReference type="Proteomes" id="UP001228581">
    <property type="component" value="Unassembled WGS sequence"/>
</dbReference>
<comment type="caution">
    <text evidence="1">The sequence shown here is derived from an EMBL/GenBank/DDBJ whole genome shotgun (WGS) entry which is preliminary data.</text>
</comment>
<evidence type="ECO:0000313" key="2">
    <source>
        <dbReference type="Proteomes" id="UP001228581"/>
    </source>
</evidence>
<proteinExistence type="predicted"/>
<dbReference type="EMBL" id="JASJOT010000058">
    <property type="protein sequence ID" value="MDJ1498765.1"/>
    <property type="molecule type" value="Genomic_DNA"/>
</dbReference>
<dbReference type="RefSeq" id="WP_314005515.1">
    <property type="nucleotide sequence ID" value="NZ_JASJOT010000058.1"/>
</dbReference>
<organism evidence="1 2">
    <name type="scientific">Xanthocytophaga flava</name>
    <dbReference type="NCBI Taxonomy" id="3048013"/>
    <lineage>
        <taxon>Bacteria</taxon>
        <taxon>Pseudomonadati</taxon>
        <taxon>Bacteroidota</taxon>
        <taxon>Cytophagia</taxon>
        <taxon>Cytophagales</taxon>
        <taxon>Rhodocytophagaceae</taxon>
        <taxon>Xanthocytophaga</taxon>
    </lineage>
</organism>
<protein>
    <submittedName>
        <fullName evidence="1">Uncharacterized protein</fullName>
    </submittedName>
</protein>
<evidence type="ECO:0000313" key="1">
    <source>
        <dbReference type="EMBL" id="MDJ1498765.1"/>
    </source>
</evidence>
<gene>
    <name evidence="1" type="ORF">QNI19_37885</name>
</gene>
<sequence length="120" mass="13843">MVCHRDIKFADTPPSIEEFIAEINKITGIEVIYDEFEIKNPHHPGDNFYYTYEKVNIISLTKFGFPTINYLLGVALYALVQLGGDFGNGFIPAWASLKWEDIKDRVDRLPNYPYPKNLLN</sequence>